<gene>
    <name evidence="1" type="ORF">MtrunA17_Chr1g0159331</name>
</gene>
<reference evidence="2" key="1">
    <citation type="journal article" date="2018" name="Nat. Plants">
        <title>Whole-genome landscape of Medicago truncatula symbiotic genes.</title>
        <authorList>
            <person name="Pecrix Y."/>
            <person name="Staton S.E."/>
            <person name="Sallet E."/>
            <person name="Lelandais-Briere C."/>
            <person name="Moreau S."/>
            <person name="Carrere S."/>
            <person name="Blein T."/>
            <person name="Jardinaud M.F."/>
            <person name="Latrasse D."/>
            <person name="Zouine M."/>
            <person name="Zahm M."/>
            <person name="Kreplak J."/>
            <person name="Mayjonade B."/>
            <person name="Satge C."/>
            <person name="Perez M."/>
            <person name="Cauet S."/>
            <person name="Marande W."/>
            <person name="Chantry-Darmon C."/>
            <person name="Lopez-Roques C."/>
            <person name="Bouchez O."/>
            <person name="Berard A."/>
            <person name="Debelle F."/>
            <person name="Munos S."/>
            <person name="Bendahmane A."/>
            <person name="Berges H."/>
            <person name="Niebel A."/>
            <person name="Buitink J."/>
            <person name="Frugier F."/>
            <person name="Benhamed M."/>
            <person name="Crespi M."/>
            <person name="Gouzy J."/>
            <person name="Gamas P."/>
        </authorList>
    </citation>
    <scope>NUCLEOTIDE SEQUENCE [LARGE SCALE GENOMIC DNA]</scope>
    <source>
        <strain evidence="2">cv. Jemalong A17</strain>
    </source>
</reference>
<name>A0A396JNM2_MEDTR</name>
<dbReference type="EMBL" id="PSQE01000001">
    <property type="protein sequence ID" value="RHN77863.1"/>
    <property type="molecule type" value="Genomic_DNA"/>
</dbReference>
<comment type="caution">
    <text evidence="1">The sequence shown here is derived from an EMBL/GenBank/DDBJ whole genome shotgun (WGS) entry which is preliminary data.</text>
</comment>
<organism evidence="1 2">
    <name type="scientific">Medicago truncatula</name>
    <name type="common">Barrel medic</name>
    <name type="synonym">Medicago tribuloides</name>
    <dbReference type="NCBI Taxonomy" id="3880"/>
    <lineage>
        <taxon>Eukaryota</taxon>
        <taxon>Viridiplantae</taxon>
        <taxon>Streptophyta</taxon>
        <taxon>Embryophyta</taxon>
        <taxon>Tracheophyta</taxon>
        <taxon>Spermatophyta</taxon>
        <taxon>Magnoliopsida</taxon>
        <taxon>eudicotyledons</taxon>
        <taxon>Gunneridae</taxon>
        <taxon>Pentapetalae</taxon>
        <taxon>rosids</taxon>
        <taxon>fabids</taxon>
        <taxon>Fabales</taxon>
        <taxon>Fabaceae</taxon>
        <taxon>Papilionoideae</taxon>
        <taxon>50 kb inversion clade</taxon>
        <taxon>NPAAA clade</taxon>
        <taxon>Hologalegina</taxon>
        <taxon>IRL clade</taxon>
        <taxon>Trifolieae</taxon>
        <taxon>Medicago</taxon>
    </lineage>
</organism>
<proteinExistence type="predicted"/>
<sequence length="79" mass="9026">MCIKYKLSNPLLLPKNHIHKLSYGNLPSIITTLFSHGNLSWLSPSRLSFFLSCDSFSMYLYSTHFKLSGECLLTQLDIV</sequence>
<protein>
    <submittedName>
        <fullName evidence="1">Uncharacterized protein</fullName>
    </submittedName>
</protein>
<accession>A0A396JNM2</accession>
<dbReference type="Proteomes" id="UP000265566">
    <property type="component" value="Chromosome 1"/>
</dbReference>
<dbReference type="AlphaFoldDB" id="A0A396JNM2"/>
<evidence type="ECO:0000313" key="1">
    <source>
        <dbReference type="EMBL" id="RHN77863.1"/>
    </source>
</evidence>
<dbReference type="Gramene" id="rna1365">
    <property type="protein sequence ID" value="RHN77863.1"/>
    <property type="gene ID" value="gene1365"/>
</dbReference>
<evidence type="ECO:0000313" key="2">
    <source>
        <dbReference type="Proteomes" id="UP000265566"/>
    </source>
</evidence>